<evidence type="ECO:0000256" key="6">
    <source>
        <dbReference type="SAM" id="MobiDB-lite"/>
    </source>
</evidence>
<dbReference type="PROSITE" id="PS51375">
    <property type="entry name" value="PPR"/>
    <property type="match status" value="1"/>
</dbReference>
<dbReference type="Pfam" id="PF04116">
    <property type="entry name" value="FA_hydroxylase"/>
    <property type="match status" value="1"/>
</dbReference>
<dbReference type="Gene3D" id="1.25.40.10">
    <property type="entry name" value="Tetratricopeptide repeat domain"/>
    <property type="match status" value="3"/>
</dbReference>
<reference evidence="9" key="1">
    <citation type="submission" date="2021-02" db="EMBL/GenBank/DDBJ databases">
        <authorList>
            <person name="Dougan E. K."/>
            <person name="Rhodes N."/>
            <person name="Thang M."/>
            <person name="Chan C."/>
        </authorList>
    </citation>
    <scope>NUCLEOTIDE SEQUENCE</scope>
</reference>
<dbReference type="GO" id="GO:0008610">
    <property type="term" value="P:lipid biosynthetic process"/>
    <property type="evidence" value="ECO:0007669"/>
    <property type="project" value="InterPro"/>
</dbReference>
<dbReference type="InterPro" id="IPR005828">
    <property type="entry name" value="MFS_sugar_transport-like"/>
</dbReference>
<dbReference type="PANTHER" id="PTHR42858">
    <property type="entry name" value="AMINOTRANSFERASE"/>
    <property type="match status" value="1"/>
</dbReference>
<dbReference type="GO" id="GO:0016020">
    <property type="term" value="C:membrane"/>
    <property type="evidence" value="ECO:0007669"/>
    <property type="project" value="UniProtKB-SubCell"/>
</dbReference>
<comment type="subcellular location">
    <subcellularLocation>
        <location evidence="1">Membrane</location>
        <topology evidence="1">Multi-pass membrane protein</topology>
    </subcellularLocation>
</comment>
<dbReference type="InterPro" id="IPR036259">
    <property type="entry name" value="MFS_trans_sf"/>
</dbReference>
<sequence length="2319" mass="256426">MSCLGASRAPMVLPAVNVATLEAEAGLQVAASGMCRAFAAPGEEAPYAQVIRTLGDASSWQDALELLADMCEMDPRAALNTATFTAAILACGKTAQWLQVSVLLEQARRKEVKSDLGMCQAALAAYAERLAWAEALRLWEAEEPPRGLLPTVAATKGPRNHADRAMFPGLSRLARLSRFSSKDGDDPDKKDSSATSVVLSKRLSEDYVENTLIPHLESQLLDNIHVYTPAELAQIAKIYAKQEVRQRALCQKLSDTMKFRIKGFEAIDVVDCLGPMWIMTPDDDELFEMLEQRILEKMDDFTALNFMGIVRIYNKRASKHHDLLSKVIPRLKELLATYEGVELSEMLVSMAQSGEASADMDILMTLVPEIERRYNDVSLLHSINNVWALTQMKINHQGLLKRVAEDVSTPHKVKDLTPGYMGRLIWVYRLQGPETWALVKDSLLPLVRGAAAEFKAGEFARLAQALPEEQQFLRRVAGNLQPTLGDMGRQDFLLFLLGCIHGEVLEDRPDAGQDFGELTASCLNYIKEDQDNFKRDEVQKIVYLLHFSPKYHYLVDEMPVSWNATKQVFISCPLRRLKLGHGFVLPRLYFYVRSMHKGYSSCDGASLPIGQVLDELPLSSFHIGHVLWTATAVALFAIHCELTPYMFPGLQIHFGADKEELSTYAAAFQAGCAFGALVAPVLVDKLGREPTLVFGALVTTLLNYSSAFATSFNMILVLRTLSSASWAIAYAALGPWYVEFLPTTARGAMLAAITLGWPAGRAVVIVSSDFFNDDWQKLLLLAAVAMGVLLLSTTLIHESPRYLVATGRIEEAKAVLSDIHRRSGAHWSSDCRLCLDHTSLTDERSWYELFSAEYLAKMRFSLILFSLLSMTTCLIDTWGPMLFQNLMFPEDNALPRMLLMIFNLGDLCGLVVSILVVDFIGRKGSFFVGFGFQGTLLLCLAGTHSLKSDDACLYLQSILGAISASCRGFAWEAAVMWSLEEFPTSLRAAALSLSRVVMHSSAVITLKVSAQCLSALPAFMWLQILGSTCLAAGVVVAVCNPTESAGAKDTSSSGADLRAQTRAEETSMENLIDFANGQPSAEELPNEVVRQACQDLFTDGSGAPKRQRLGALSASSYPSSGPLEYGDFTWEFRHELSEFLGRQDSSRRRSPDPGNLFLTAGVSQALDMLSTMCAGHRQGDVVLVESPTYFLAPAIFRDHGLEVVGVDTDSDGMVVQSLLDELQKLQLRGRRAAMLYTIPVHHNPTGRTMPAERREAVVGLARDHEILVIADEVYTLLTYGASPPATMASLGENVLSLGSFSKILAPGLRVGWIEGSPEQLKRLSKWGVIDSGGHLSHFASCVVAAAMKSRALDSHLEQLRKNFQERCWSLVGSLKSMLPEDCTVTNPHGGYFVWVKLPQHVDAREIASRSEEFGFLAKPGHLFTLDACSEDSFLRLCFARLQPAQLAEGARRLAAAIQHTIDRQREVPEKSVTCAIAVEICAKACQAEMASQLVPQRLEDAELGRSLVTAFAEARTWEMALDVLLCMKGEGLEPTADTFADVMSACDAGSDAEIVMLQGHFQQIFVRPRSMGVHAGWAPQKAWHSTIRLADEAHGRWSKAVTRLCQGFLPTVALLHGMGVIDLDSFVASCWKEMYSWPAIHWAMIEALVAAFAFVAWISLFFILNEIPFVKPFRMVVRTESHPLNSHCMTSRTFSRVYASFPVYVGGVWLLHSVRAAPKVQEDPPTAFRLFTELLLGILAYDFIFYWIHLSMHKFPNSWHKHETHHELKVHPVCGTSFLGVELVVNQSMEDALLQVMTNILVQNLPLFGLPKHKLSRLLHNMLVTYLLSEAHSGLDLPWSMHRILPNIYGGAYRHEFHHQRRDCCFHQFFCYLDDFFGYGSRVGWTDVESKADLERRPAQAQVMALLWRARHWGVETNARLYRTAIDACSSRLWALAVSLLVEMEADGFNPLPADLDTAIQVLAGAQEEAQRGRTRQEKREISIRNVLRARTSQPTQEPRTPKWDFPPVVVESMPATPKRAPGRPSREQTEVELEDVLAEERVRSNLPWSGGGPWRQWEMAVSLLEKIQISSFSPEIAALNAVITACARAQELAQCKLVLDTMKGESVQPDAVTCAQLIGGCCQRGLWEQALLILGRARDLSVASMSTCEEGLKACFRGRQPRLALLLLAEMDRMPTGVSTPAINTAIATCARFGLWTQAIALLSELQSRLMTPSFATYAAAAAACDAAPSLAWEQALLLLEESQRLGLASGETYASAIACCGQRWQLIVSALVDMTSARVLPAPRTYSDVLRSFSELRLAGVAVELLEDPLRKELPPG</sequence>
<dbReference type="Pfam" id="PF13812">
    <property type="entry name" value="PPR_3"/>
    <property type="match status" value="2"/>
</dbReference>
<proteinExistence type="predicted"/>
<dbReference type="GO" id="GO:0030170">
    <property type="term" value="F:pyridoxal phosphate binding"/>
    <property type="evidence" value="ECO:0007669"/>
    <property type="project" value="InterPro"/>
</dbReference>
<feature type="repeat" description="PPR" evidence="5">
    <location>
        <begin position="2111"/>
        <end position="2145"/>
    </location>
</feature>
<feature type="transmembrane region" description="Helical" evidence="7">
    <location>
        <begin position="778"/>
        <end position="796"/>
    </location>
</feature>
<evidence type="ECO:0000313" key="9">
    <source>
        <dbReference type="EMBL" id="CAE7864795.1"/>
    </source>
</evidence>
<keyword evidence="2 7" id="KW-0812">Transmembrane</keyword>
<dbReference type="InterPro" id="IPR004839">
    <property type="entry name" value="Aminotransferase_I/II_large"/>
</dbReference>
<name>A0A813AH88_9DINO</name>
<dbReference type="InterPro" id="IPR005829">
    <property type="entry name" value="Sugar_transporter_CS"/>
</dbReference>
<feature type="compositionally biased region" description="Basic and acidic residues" evidence="6">
    <location>
        <begin position="1969"/>
        <end position="1983"/>
    </location>
</feature>
<dbReference type="PROSITE" id="PS00216">
    <property type="entry name" value="SUGAR_TRANSPORT_1"/>
    <property type="match status" value="1"/>
</dbReference>
<dbReference type="GO" id="GO:0022857">
    <property type="term" value="F:transmembrane transporter activity"/>
    <property type="evidence" value="ECO:0007669"/>
    <property type="project" value="InterPro"/>
</dbReference>
<accession>A0A813AH88</accession>
<feature type="transmembrane region" description="Helical" evidence="7">
    <location>
        <begin position="621"/>
        <end position="640"/>
    </location>
</feature>
<feature type="domain" description="Major facilitator superfamily (MFS) profile" evidence="8">
    <location>
        <begin position="625"/>
        <end position="1044"/>
    </location>
</feature>
<dbReference type="Pfam" id="PF00155">
    <property type="entry name" value="Aminotran_1_2"/>
    <property type="match status" value="1"/>
</dbReference>
<feature type="transmembrane region" description="Helical" evidence="7">
    <location>
        <begin position="661"/>
        <end position="679"/>
    </location>
</feature>
<feature type="transmembrane region" description="Helical" evidence="7">
    <location>
        <begin position="1726"/>
        <end position="1748"/>
    </location>
</feature>
<dbReference type="InterPro" id="IPR011990">
    <property type="entry name" value="TPR-like_helical_dom_sf"/>
</dbReference>
<dbReference type="GO" id="GO:0005506">
    <property type="term" value="F:iron ion binding"/>
    <property type="evidence" value="ECO:0007669"/>
    <property type="project" value="InterPro"/>
</dbReference>
<evidence type="ECO:0000256" key="3">
    <source>
        <dbReference type="ARBA" id="ARBA00022989"/>
    </source>
</evidence>
<dbReference type="SUPFAM" id="SSF103473">
    <property type="entry name" value="MFS general substrate transporter"/>
    <property type="match status" value="1"/>
</dbReference>
<dbReference type="InterPro" id="IPR020846">
    <property type="entry name" value="MFS_dom"/>
</dbReference>
<dbReference type="GO" id="GO:0016491">
    <property type="term" value="F:oxidoreductase activity"/>
    <property type="evidence" value="ECO:0007669"/>
    <property type="project" value="InterPro"/>
</dbReference>
<evidence type="ECO:0000256" key="4">
    <source>
        <dbReference type="ARBA" id="ARBA00023136"/>
    </source>
</evidence>
<keyword evidence="10" id="KW-1185">Reference proteome</keyword>
<evidence type="ECO:0000256" key="1">
    <source>
        <dbReference type="ARBA" id="ARBA00004141"/>
    </source>
</evidence>
<dbReference type="SUPFAM" id="SSF53383">
    <property type="entry name" value="PLP-dependent transferases"/>
    <property type="match status" value="1"/>
</dbReference>
<dbReference type="CDD" id="cd00609">
    <property type="entry name" value="AAT_like"/>
    <property type="match status" value="1"/>
</dbReference>
<comment type="caution">
    <text evidence="9">The sequence shown here is derived from an EMBL/GenBank/DDBJ whole genome shotgun (WGS) entry which is preliminary data.</text>
</comment>
<dbReference type="InterPro" id="IPR015422">
    <property type="entry name" value="PyrdxlP-dep_Trfase_small"/>
</dbReference>
<dbReference type="Proteomes" id="UP000601435">
    <property type="component" value="Unassembled WGS sequence"/>
</dbReference>
<evidence type="ECO:0000313" key="10">
    <source>
        <dbReference type="Proteomes" id="UP000601435"/>
    </source>
</evidence>
<feature type="transmembrane region" description="Helical" evidence="7">
    <location>
        <begin position="1639"/>
        <end position="1664"/>
    </location>
</feature>
<feature type="transmembrane region" description="Helical" evidence="7">
    <location>
        <begin position="898"/>
        <end position="920"/>
    </location>
</feature>
<dbReference type="PANTHER" id="PTHR42858:SF1">
    <property type="entry name" value="LD15494P"/>
    <property type="match status" value="1"/>
</dbReference>
<dbReference type="Gene3D" id="3.90.1150.10">
    <property type="entry name" value="Aspartate Aminotransferase, domain 1"/>
    <property type="match status" value="1"/>
</dbReference>
<organism evidence="9 10">
    <name type="scientific">Symbiodinium necroappetens</name>
    <dbReference type="NCBI Taxonomy" id="1628268"/>
    <lineage>
        <taxon>Eukaryota</taxon>
        <taxon>Sar</taxon>
        <taxon>Alveolata</taxon>
        <taxon>Dinophyceae</taxon>
        <taxon>Suessiales</taxon>
        <taxon>Symbiodiniaceae</taxon>
        <taxon>Symbiodinium</taxon>
    </lineage>
</organism>
<feature type="transmembrane region" description="Helical" evidence="7">
    <location>
        <begin position="691"/>
        <end position="709"/>
    </location>
</feature>
<dbReference type="OrthoDB" id="691673at2759"/>
<evidence type="ECO:0000256" key="2">
    <source>
        <dbReference type="ARBA" id="ARBA00022692"/>
    </source>
</evidence>
<dbReference type="Gene3D" id="1.20.1250.20">
    <property type="entry name" value="MFS general substrate transporter like domains"/>
    <property type="match status" value="1"/>
</dbReference>
<feature type="region of interest" description="Disordered" evidence="6">
    <location>
        <begin position="1968"/>
        <end position="2031"/>
    </location>
</feature>
<dbReference type="Pfam" id="PF00083">
    <property type="entry name" value="Sugar_tr"/>
    <property type="match status" value="1"/>
</dbReference>
<dbReference type="InterPro" id="IPR006694">
    <property type="entry name" value="Fatty_acid_hydroxylase"/>
</dbReference>
<dbReference type="Gene3D" id="3.40.640.10">
    <property type="entry name" value="Type I PLP-dependent aspartate aminotransferase-like (Major domain)"/>
    <property type="match status" value="1"/>
</dbReference>
<protein>
    <recommendedName>
        <fullName evidence="8">Major facilitator superfamily (MFS) profile domain-containing protein</fullName>
    </recommendedName>
</protein>
<feature type="transmembrane region" description="Helical" evidence="7">
    <location>
        <begin position="744"/>
        <end position="766"/>
    </location>
</feature>
<dbReference type="GO" id="GO:0047536">
    <property type="term" value="F:2-aminoadipate transaminase activity"/>
    <property type="evidence" value="ECO:0007669"/>
    <property type="project" value="TreeGrafter"/>
</dbReference>
<dbReference type="InterPro" id="IPR015424">
    <property type="entry name" value="PyrdxlP-dep_Trfase"/>
</dbReference>
<dbReference type="PROSITE" id="PS50850">
    <property type="entry name" value="MFS"/>
    <property type="match status" value="1"/>
</dbReference>
<evidence type="ECO:0000259" key="8">
    <source>
        <dbReference type="PROSITE" id="PS50850"/>
    </source>
</evidence>
<feature type="transmembrane region" description="Helical" evidence="7">
    <location>
        <begin position="926"/>
        <end position="946"/>
    </location>
</feature>
<evidence type="ECO:0000256" key="7">
    <source>
        <dbReference type="SAM" id="Phobius"/>
    </source>
</evidence>
<gene>
    <name evidence="9" type="ORF">SNEC2469_LOCUS27579</name>
</gene>
<dbReference type="InterPro" id="IPR015421">
    <property type="entry name" value="PyrdxlP-dep_Trfase_major"/>
</dbReference>
<keyword evidence="3 7" id="KW-1133">Transmembrane helix</keyword>
<dbReference type="InterPro" id="IPR002885">
    <property type="entry name" value="PPR_rpt"/>
</dbReference>
<dbReference type="EMBL" id="CAJNJA010058308">
    <property type="protein sequence ID" value="CAE7864795.1"/>
    <property type="molecule type" value="Genomic_DNA"/>
</dbReference>
<evidence type="ECO:0000256" key="5">
    <source>
        <dbReference type="PROSITE-ProRule" id="PRU00708"/>
    </source>
</evidence>
<keyword evidence="4 7" id="KW-0472">Membrane</keyword>
<feature type="transmembrane region" description="Helical" evidence="7">
    <location>
        <begin position="860"/>
        <end position="878"/>
    </location>
</feature>